<proteinExistence type="predicted"/>
<dbReference type="Proteomes" id="UP000054877">
    <property type="component" value="Unassembled WGS sequence"/>
</dbReference>
<sequence>MNQDNSDKQPSCCGGSCSATDVFCYARDCADCNKDDAQAALASGLVYAGVLYPELQHQDQEKAIYYLRQSIEAGDNQAVKMLVNAYLTGKMAGCCCSIKADYNKWLALCDELAELGHQDVAYSAALWFAGIEKPGDAVDSDIKSCFKRDADQAIHYLRLCSRGDDPEYAISALDILCSLLITGNDTIMPDSARLKNILKDEVAKGNQYAQEYLSRYFQAE</sequence>
<dbReference type="RefSeq" id="WP_058483471.1">
    <property type="nucleotide sequence ID" value="NZ_CAAAII010000001.1"/>
</dbReference>
<dbReference type="PATRIC" id="fig|452.5.peg.1712"/>
<dbReference type="OrthoDB" id="9928445at2"/>
<organism evidence="1 2">
    <name type="scientific">Legionella spiritensis</name>
    <dbReference type="NCBI Taxonomy" id="452"/>
    <lineage>
        <taxon>Bacteria</taxon>
        <taxon>Pseudomonadati</taxon>
        <taxon>Pseudomonadota</taxon>
        <taxon>Gammaproteobacteria</taxon>
        <taxon>Legionellales</taxon>
        <taxon>Legionellaceae</taxon>
        <taxon>Legionella</taxon>
    </lineage>
</organism>
<evidence type="ECO:0000313" key="2">
    <source>
        <dbReference type="Proteomes" id="UP000054877"/>
    </source>
</evidence>
<protein>
    <recommendedName>
        <fullName evidence="3">Sel1 repeat protein</fullName>
    </recommendedName>
</protein>
<accession>A0A0W0Z4G9</accession>
<evidence type="ECO:0000313" key="1">
    <source>
        <dbReference type="EMBL" id="KTD64036.1"/>
    </source>
</evidence>
<dbReference type="InterPro" id="IPR011990">
    <property type="entry name" value="TPR-like_helical_dom_sf"/>
</dbReference>
<reference evidence="1 2" key="1">
    <citation type="submission" date="2015-11" db="EMBL/GenBank/DDBJ databases">
        <title>Genomic analysis of 38 Legionella species identifies large and diverse effector repertoires.</title>
        <authorList>
            <person name="Burstein D."/>
            <person name="Amaro F."/>
            <person name="Zusman T."/>
            <person name="Lifshitz Z."/>
            <person name="Cohen O."/>
            <person name="Gilbert J.A."/>
            <person name="Pupko T."/>
            <person name="Shuman H.A."/>
            <person name="Segal G."/>
        </authorList>
    </citation>
    <scope>NUCLEOTIDE SEQUENCE [LARGE SCALE GENOMIC DNA]</scope>
    <source>
        <strain evidence="1 2">Mt.St.Helens-9</strain>
    </source>
</reference>
<dbReference type="EMBL" id="LNYX01000014">
    <property type="protein sequence ID" value="KTD64036.1"/>
    <property type="molecule type" value="Genomic_DNA"/>
</dbReference>
<evidence type="ECO:0008006" key="3">
    <source>
        <dbReference type="Google" id="ProtNLM"/>
    </source>
</evidence>
<dbReference type="SUPFAM" id="SSF81901">
    <property type="entry name" value="HCP-like"/>
    <property type="match status" value="1"/>
</dbReference>
<dbReference type="Gene3D" id="1.25.40.10">
    <property type="entry name" value="Tetratricopeptide repeat domain"/>
    <property type="match status" value="1"/>
</dbReference>
<name>A0A0W0Z4G9_LEGSP</name>
<keyword evidence="2" id="KW-1185">Reference proteome</keyword>
<comment type="caution">
    <text evidence="1">The sequence shown here is derived from an EMBL/GenBank/DDBJ whole genome shotgun (WGS) entry which is preliminary data.</text>
</comment>
<dbReference type="AlphaFoldDB" id="A0A0W0Z4G9"/>
<gene>
    <name evidence="1" type="ORF">Lspi_1555</name>
</gene>